<evidence type="ECO:0000256" key="2">
    <source>
        <dbReference type="ARBA" id="ARBA00023015"/>
    </source>
</evidence>
<accession>A0A239CQP9</accession>
<dbReference type="EMBL" id="FZOQ01000003">
    <property type="protein sequence ID" value="SNS22088.1"/>
    <property type="molecule type" value="Genomic_DNA"/>
</dbReference>
<comment type="similarity">
    <text evidence="1">Belongs to the sigma-70 factor family. ECF subfamily.</text>
</comment>
<evidence type="ECO:0000256" key="1">
    <source>
        <dbReference type="ARBA" id="ARBA00010641"/>
    </source>
</evidence>
<protein>
    <submittedName>
        <fullName evidence="7">RNA polymerase, sigma subunit, SigZ</fullName>
    </submittedName>
</protein>
<keyword evidence="3" id="KW-0731">Sigma factor</keyword>
<dbReference type="InterPro" id="IPR007627">
    <property type="entry name" value="RNA_pol_sigma70_r2"/>
</dbReference>
<evidence type="ECO:0000313" key="8">
    <source>
        <dbReference type="Proteomes" id="UP000198432"/>
    </source>
</evidence>
<feature type="domain" description="RNA polymerase sigma-70 region 2" evidence="5">
    <location>
        <begin position="13"/>
        <end position="77"/>
    </location>
</feature>
<name>A0A239CQP9_9BACT</name>
<dbReference type="GO" id="GO:0006352">
    <property type="term" value="P:DNA-templated transcription initiation"/>
    <property type="evidence" value="ECO:0007669"/>
    <property type="project" value="InterPro"/>
</dbReference>
<dbReference type="GO" id="GO:0003677">
    <property type="term" value="F:DNA binding"/>
    <property type="evidence" value="ECO:0007669"/>
    <property type="project" value="InterPro"/>
</dbReference>
<dbReference type="Gene3D" id="1.10.1740.10">
    <property type="match status" value="1"/>
</dbReference>
<dbReference type="Gene3D" id="1.10.10.10">
    <property type="entry name" value="Winged helix-like DNA-binding domain superfamily/Winged helix DNA-binding domain"/>
    <property type="match status" value="1"/>
</dbReference>
<evidence type="ECO:0000259" key="6">
    <source>
        <dbReference type="Pfam" id="PF08281"/>
    </source>
</evidence>
<dbReference type="Pfam" id="PF08281">
    <property type="entry name" value="Sigma70_r4_2"/>
    <property type="match status" value="1"/>
</dbReference>
<proteinExistence type="inferred from homology"/>
<evidence type="ECO:0000256" key="4">
    <source>
        <dbReference type="ARBA" id="ARBA00023163"/>
    </source>
</evidence>
<dbReference type="Proteomes" id="UP000198432">
    <property type="component" value="Unassembled WGS sequence"/>
</dbReference>
<dbReference type="InterPro" id="IPR014284">
    <property type="entry name" value="RNA_pol_sigma-70_dom"/>
</dbReference>
<keyword evidence="2" id="KW-0805">Transcription regulation</keyword>
<organism evidence="7 8">
    <name type="scientific">Pontibacter ummariensis</name>
    <dbReference type="NCBI Taxonomy" id="1610492"/>
    <lineage>
        <taxon>Bacteria</taxon>
        <taxon>Pseudomonadati</taxon>
        <taxon>Bacteroidota</taxon>
        <taxon>Cytophagia</taxon>
        <taxon>Cytophagales</taxon>
        <taxon>Hymenobacteraceae</taxon>
        <taxon>Pontibacter</taxon>
    </lineage>
</organism>
<dbReference type="PANTHER" id="PTHR43133:SF62">
    <property type="entry name" value="RNA POLYMERASE SIGMA FACTOR SIGZ"/>
    <property type="match status" value="1"/>
</dbReference>
<dbReference type="NCBIfam" id="TIGR02937">
    <property type="entry name" value="sigma70-ECF"/>
    <property type="match status" value="1"/>
</dbReference>
<dbReference type="SUPFAM" id="SSF88946">
    <property type="entry name" value="Sigma2 domain of RNA polymerase sigma factors"/>
    <property type="match status" value="1"/>
</dbReference>
<keyword evidence="8" id="KW-1185">Reference proteome</keyword>
<dbReference type="RefSeq" id="WP_089318062.1">
    <property type="nucleotide sequence ID" value="NZ_FZOQ01000003.1"/>
</dbReference>
<evidence type="ECO:0000313" key="7">
    <source>
        <dbReference type="EMBL" id="SNS22088.1"/>
    </source>
</evidence>
<evidence type="ECO:0000256" key="3">
    <source>
        <dbReference type="ARBA" id="ARBA00023082"/>
    </source>
</evidence>
<dbReference type="InterPro" id="IPR013325">
    <property type="entry name" value="RNA_pol_sigma_r2"/>
</dbReference>
<dbReference type="InterPro" id="IPR013249">
    <property type="entry name" value="RNA_pol_sigma70_r4_t2"/>
</dbReference>
<dbReference type="InterPro" id="IPR039425">
    <property type="entry name" value="RNA_pol_sigma-70-like"/>
</dbReference>
<evidence type="ECO:0000259" key="5">
    <source>
        <dbReference type="Pfam" id="PF04542"/>
    </source>
</evidence>
<reference evidence="8" key="1">
    <citation type="submission" date="2017-06" db="EMBL/GenBank/DDBJ databases">
        <authorList>
            <person name="Varghese N."/>
            <person name="Submissions S."/>
        </authorList>
    </citation>
    <scope>NUCLEOTIDE SEQUENCE [LARGE SCALE GENOMIC DNA]</scope>
    <source>
        <strain evidence="8">NKM1</strain>
    </source>
</reference>
<dbReference type="SUPFAM" id="SSF88659">
    <property type="entry name" value="Sigma3 and sigma4 domains of RNA polymerase sigma factors"/>
    <property type="match status" value="1"/>
</dbReference>
<dbReference type="OrthoDB" id="9780326at2"/>
<feature type="domain" description="RNA polymerase sigma factor 70 region 4 type 2" evidence="6">
    <location>
        <begin position="104"/>
        <end position="152"/>
    </location>
</feature>
<dbReference type="InterPro" id="IPR036388">
    <property type="entry name" value="WH-like_DNA-bd_sf"/>
</dbReference>
<dbReference type="GO" id="GO:0016987">
    <property type="term" value="F:sigma factor activity"/>
    <property type="evidence" value="ECO:0007669"/>
    <property type="project" value="UniProtKB-KW"/>
</dbReference>
<sequence>METKCNVPAFWLEYKDMVHDYILKRVKNEALAQDLTQEVLLKVYRFCHTRSGVKNKRSWLFEMSRNTIVDHYRRESKTESYETITDPQAPAESSDVYESMSDYIRPLLCCLPEMYARPLQLDLDGVDQKEIAQRLGLELSTAKSRVQRSRKKVKDLLQECLYLELDVSGRVTGFAAKPTCVALQEFDKKHRH</sequence>
<dbReference type="AlphaFoldDB" id="A0A239CQP9"/>
<gene>
    <name evidence="7" type="ORF">SAMN06296052_103180</name>
</gene>
<dbReference type="Pfam" id="PF04542">
    <property type="entry name" value="Sigma70_r2"/>
    <property type="match status" value="1"/>
</dbReference>
<keyword evidence="4" id="KW-0804">Transcription</keyword>
<dbReference type="PANTHER" id="PTHR43133">
    <property type="entry name" value="RNA POLYMERASE ECF-TYPE SIGMA FACTO"/>
    <property type="match status" value="1"/>
</dbReference>
<dbReference type="InterPro" id="IPR013324">
    <property type="entry name" value="RNA_pol_sigma_r3/r4-like"/>
</dbReference>